<dbReference type="RefSeq" id="WP_076670670.1">
    <property type="nucleotide sequence ID" value="NZ_FTPP01000003.1"/>
</dbReference>
<evidence type="ECO:0008006" key="3">
    <source>
        <dbReference type="Google" id="ProtNLM"/>
    </source>
</evidence>
<accession>A0A1R3XNP0</accession>
<name>A0A1R3XNP0_9BACT</name>
<organism evidence="1 2">
    <name type="scientific">Pontibacter indicus</name>
    <dbReference type="NCBI Taxonomy" id="1317125"/>
    <lineage>
        <taxon>Bacteria</taxon>
        <taxon>Pseudomonadati</taxon>
        <taxon>Bacteroidota</taxon>
        <taxon>Cytophagia</taxon>
        <taxon>Cytophagales</taxon>
        <taxon>Hymenobacteraceae</taxon>
        <taxon>Pontibacter</taxon>
    </lineage>
</organism>
<dbReference type="OrthoDB" id="882485at2"/>
<sequence length="137" mass="15386">MKQELKNAFGKVFLTISPDLDNRWVHTDWAGYLTQDNIKTGALAYAKTVKEAGFNCVLNDTRQVVGSWDHSLDWVLNEWAPQAAAAGIRFFALIATPESFAESTASSFYSKISAFEVKMFNNEDDARTWLHRCSSGK</sequence>
<evidence type="ECO:0000313" key="1">
    <source>
        <dbReference type="EMBL" id="SIT93570.1"/>
    </source>
</evidence>
<gene>
    <name evidence="1" type="ORF">SAMN05444128_3081</name>
</gene>
<dbReference type="STRING" id="1317125.SAMN05444128_3081"/>
<evidence type="ECO:0000313" key="2">
    <source>
        <dbReference type="Proteomes" id="UP000187181"/>
    </source>
</evidence>
<proteinExistence type="predicted"/>
<reference evidence="2" key="1">
    <citation type="submission" date="2017-01" db="EMBL/GenBank/DDBJ databases">
        <authorList>
            <person name="Varghese N."/>
            <person name="Submissions S."/>
        </authorList>
    </citation>
    <scope>NUCLEOTIDE SEQUENCE [LARGE SCALE GENOMIC DNA]</scope>
    <source>
        <strain evidence="2">LP100</strain>
    </source>
</reference>
<dbReference type="AlphaFoldDB" id="A0A1R3XNP0"/>
<dbReference type="Proteomes" id="UP000187181">
    <property type="component" value="Unassembled WGS sequence"/>
</dbReference>
<keyword evidence="2" id="KW-1185">Reference proteome</keyword>
<dbReference type="EMBL" id="FTPP01000003">
    <property type="protein sequence ID" value="SIT93570.1"/>
    <property type="molecule type" value="Genomic_DNA"/>
</dbReference>
<protein>
    <recommendedName>
        <fullName evidence="3">SpoIIAA-like</fullName>
    </recommendedName>
</protein>